<organism evidence="1 2">
    <name type="scientific">Blautia parvula</name>
    <dbReference type="NCBI Taxonomy" id="2877527"/>
    <lineage>
        <taxon>Bacteria</taxon>
        <taxon>Bacillati</taxon>
        <taxon>Bacillota</taxon>
        <taxon>Clostridia</taxon>
        <taxon>Lachnospirales</taxon>
        <taxon>Lachnospiraceae</taxon>
        <taxon>Blautia</taxon>
    </lineage>
</organism>
<reference evidence="1 2" key="1">
    <citation type="submission" date="2024-04" db="EMBL/GenBank/DDBJ databases">
        <title>Defined microbial consortia suppress multidrug-resistant proinflammatory Enterobacteriaceae via ecological control.</title>
        <authorList>
            <person name="Furuichi M."/>
            <person name="Kawaguchi T."/>
            <person name="Pust M."/>
            <person name="Yasuma K."/>
            <person name="Plichta D."/>
            <person name="Hasegawa N."/>
            <person name="Ohya T."/>
            <person name="Bhattarai S."/>
            <person name="Sasajima S."/>
            <person name="Aoto Y."/>
            <person name="Tuganbaev T."/>
            <person name="Yaginuma M."/>
            <person name="Ueda M."/>
            <person name="Okahashi N."/>
            <person name="Amafuji K."/>
            <person name="Kiridooshi Y."/>
            <person name="Sugita K."/>
            <person name="Strazar M."/>
            <person name="Skelly A."/>
            <person name="Suda W."/>
            <person name="Hattori M."/>
            <person name="Nakamoto N."/>
            <person name="Caballero S."/>
            <person name="Norman J."/>
            <person name="Olle B."/>
            <person name="Tanoue T."/>
            <person name="Arita M."/>
            <person name="Bucci V."/>
            <person name="Atarashi K."/>
            <person name="Xavier R."/>
            <person name="Honda K."/>
        </authorList>
    </citation>
    <scope>NUCLEOTIDE SEQUENCE [LARGE SCALE GENOMIC DNA]</scope>
    <source>
        <strain evidence="2">k34-0107-D12</strain>
    </source>
</reference>
<dbReference type="Proteomes" id="UP001600941">
    <property type="component" value="Unassembled WGS sequence"/>
</dbReference>
<gene>
    <name evidence="1" type="ORF">K340107D12_57730</name>
</gene>
<sequence>MGIKVKVNFDKRKLESAIKDQARESLRNRSYDAKCPFCHTTFSAHPGPNVCPHCRKTVDLNLNIKL</sequence>
<accession>A0ABQ0C300</accession>
<dbReference type="EMBL" id="BAABZQ010000001">
    <property type="protein sequence ID" value="GAA6502957.1"/>
    <property type="molecule type" value="Genomic_DNA"/>
</dbReference>
<evidence type="ECO:0000313" key="2">
    <source>
        <dbReference type="Proteomes" id="UP001600941"/>
    </source>
</evidence>
<evidence type="ECO:0000313" key="1">
    <source>
        <dbReference type="EMBL" id="GAA6502957.1"/>
    </source>
</evidence>
<protein>
    <recommendedName>
        <fullName evidence="3">Adenylate kinase</fullName>
    </recommendedName>
</protein>
<keyword evidence="2" id="KW-1185">Reference proteome</keyword>
<proteinExistence type="predicted"/>
<comment type="caution">
    <text evidence="1">The sequence shown here is derived from an EMBL/GenBank/DDBJ whole genome shotgun (WGS) entry which is preliminary data.</text>
</comment>
<evidence type="ECO:0008006" key="3">
    <source>
        <dbReference type="Google" id="ProtNLM"/>
    </source>
</evidence>
<name>A0ABQ0C300_9FIRM</name>